<dbReference type="Proteomes" id="UP000271241">
    <property type="component" value="Unassembled WGS sequence"/>
</dbReference>
<evidence type="ECO:0000313" key="3">
    <source>
        <dbReference type="Proteomes" id="UP000271241"/>
    </source>
</evidence>
<reference evidence="3" key="1">
    <citation type="journal article" date="2018" name="Nat. Microbiol.">
        <title>Leveraging single-cell genomics to expand the fungal tree of life.</title>
        <authorList>
            <person name="Ahrendt S.R."/>
            <person name="Quandt C.A."/>
            <person name="Ciobanu D."/>
            <person name="Clum A."/>
            <person name="Salamov A."/>
            <person name="Andreopoulos B."/>
            <person name="Cheng J.F."/>
            <person name="Woyke T."/>
            <person name="Pelin A."/>
            <person name="Henrissat B."/>
            <person name="Reynolds N.K."/>
            <person name="Benny G.L."/>
            <person name="Smith M.E."/>
            <person name="James T.Y."/>
            <person name="Grigoriev I.V."/>
        </authorList>
    </citation>
    <scope>NUCLEOTIDE SEQUENCE [LARGE SCALE GENOMIC DNA]</scope>
    <source>
        <strain evidence="3">RSA 1356</strain>
    </source>
</reference>
<name>A0A4P9XUQ8_9FUNG</name>
<feature type="chain" id="PRO_5020995712" evidence="1">
    <location>
        <begin position="26"/>
        <end position="168"/>
    </location>
</feature>
<organism evidence="2 3">
    <name type="scientific">Thamnocephalis sphaerospora</name>
    <dbReference type="NCBI Taxonomy" id="78915"/>
    <lineage>
        <taxon>Eukaryota</taxon>
        <taxon>Fungi</taxon>
        <taxon>Fungi incertae sedis</taxon>
        <taxon>Zoopagomycota</taxon>
        <taxon>Zoopagomycotina</taxon>
        <taxon>Zoopagomycetes</taxon>
        <taxon>Zoopagales</taxon>
        <taxon>Sigmoideomycetaceae</taxon>
        <taxon>Thamnocephalis</taxon>
    </lineage>
</organism>
<dbReference type="EMBL" id="KZ992477">
    <property type="protein sequence ID" value="RKP09977.1"/>
    <property type="molecule type" value="Genomic_DNA"/>
</dbReference>
<keyword evidence="1" id="KW-0732">Signal</keyword>
<evidence type="ECO:0000256" key="1">
    <source>
        <dbReference type="SAM" id="SignalP"/>
    </source>
</evidence>
<protein>
    <submittedName>
        <fullName evidence="2">Uncharacterized protein</fullName>
    </submittedName>
</protein>
<accession>A0A4P9XUQ8</accession>
<evidence type="ECO:0000313" key="2">
    <source>
        <dbReference type="EMBL" id="RKP09977.1"/>
    </source>
</evidence>
<sequence>MKYILAAMLLAVMANTLRYDSGTHASSTRKENQGIVSGCLSSDIRYLGSMEFYYKSIGPESIRIRDGMAGGVPDVILSDLHMITGQYKKPYLAMRSTHHKKMSRNAMKTREATARLRVTDHSEEVNLGLVIRLADDSGIKVTKEGALKSTLLMAEAALDTINPFSRRQ</sequence>
<gene>
    <name evidence="2" type="ORF">THASP1DRAFT_22244</name>
</gene>
<dbReference type="AlphaFoldDB" id="A0A4P9XUQ8"/>
<proteinExistence type="predicted"/>
<keyword evidence="3" id="KW-1185">Reference proteome</keyword>
<feature type="signal peptide" evidence="1">
    <location>
        <begin position="1"/>
        <end position="25"/>
    </location>
</feature>